<gene>
    <name evidence="9" type="ORF">N0F65_008677</name>
</gene>
<evidence type="ECO:0000256" key="3">
    <source>
        <dbReference type="ARBA" id="ARBA00022692"/>
    </source>
</evidence>
<reference evidence="9" key="2">
    <citation type="journal article" date="2023" name="Microbiol Resour">
        <title>Decontamination and Annotation of the Draft Genome Sequence of the Oomycete Lagenidium giganteum ARSEF 373.</title>
        <authorList>
            <person name="Morgan W.R."/>
            <person name="Tartar A."/>
        </authorList>
    </citation>
    <scope>NUCLEOTIDE SEQUENCE</scope>
    <source>
        <strain evidence="9">ARSEF 373</strain>
    </source>
</reference>
<keyword evidence="4 8" id="KW-1133">Transmembrane helix</keyword>
<evidence type="ECO:0000256" key="7">
    <source>
        <dbReference type="SAM" id="Coils"/>
    </source>
</evidence>
<proteinExistence type="inferred from homology"/>
<evidence type="ECO:0000313" key="9">
    <source>
        <dbReference type="EMBL" id="DBA02463.1"/>
    </source>
</evidence>
<evidence type="ECO:0000313" key="10">
    <source>
        <dbReference type="Proteomes" id="UP001146120"/>
    </source>
</evidence>
<comment type="caution">
    <text evidence="9">The sequence shown here is derived from an EMBL/GenBank/DDBJ whole genome shotgun (WGS) entry which is preliminary data.</text>
</comment>
<comment type="similarity">
    <text evidence="2">Belongs to the prominin family.</text>
</comment>
<organism evidence="9 10">
    <name type="scientific">Lagenidium giganteum</name>
    <dbReference type="NCBI Taxonomy" id="4803"/>
    <lineage>
        <taxon>Eukaryota</taxon>
        <taxon>Sar</taxon>
        <taxon>Stramenopiles</taxon>
        <taxon>Oomycota</taxon>
        <taxon>Peronosporomycetes</taxon>
        <taxon>Pythiales</taxon>
        <taxon>Pythiaceae</taxon>
    </lineage>
</organism>
<feature type="transmembrane region" description="Helical" evidence="8">
    <location>
        <begin position="773"/>
        <end position="796"/>
    </location>
</feature>
<keyword evidence="5 8" id="KW-0472">Membrane</keyword>
<keyword evidence="6" id="KW-0325">Glycoprotein</keyword>
<reference evidence="9" key="1">
    <citation type="submission" date="2022-11" db="EMBL/GenBank/DDBJ databases">
        <authorList>
            <person name="Morgan W.R."/>
            <person name="Tartar A."/>
        </authorList>
    </citation>
    <scope>NUCLEOTIDE SEQUENCE</scope>
    <source>
        <strain evidence="9">ARSEF 373</strain>
    </source>
</reference>
<evidence type="ECO:0000256" key="8">
    <source>
        <dbReference type="SAM" id="Phobius"/>
    </source>
</evidence>
<keyword evidence="10" id="KW-1185">Reference proteome</keyword>
<dbReference type="EMBL" id="DAKRPA010000031">
    <property type="protein sequence ID" value="DBA02463.1"/>
    <property type="molecule type" value="Genomic_DNA"/>
</dbReference>
<keyword evidence="7" id="KW-0175">Coiled coil</keyword>
<dbReference type="GO" id="GO:0016020">
    <property type="term" value="C:membrane"/>
    <property type="evidence" value="ECO:0007669"/>
    <property type="project" value="UniProtKB-SubCell"/>
</dbReference>
<feature type="transmembrane region" description="Helical" evidence="8">
    <location>
        <begin position="176"/>
        <end position="198"/>
    </location>
</feature>
<feature type="transmembrane region" description="Helical" evidence="8">
    <location>
        <begin position="219"/>
        <end position="242"/>
    </location>
</feature>
<evidence type="ECO:0000256" key="4">
    <source>
        <dbReference type="ARBA" id="ARBA00022989"/>
    </source>
</evidence>
<comment type="subcellular location">
    <subcellularLocation>
        <location evidence="1">Membrane</location>
        <topology evidence="1">Multi-pass membrane protein</topology>
    </subcellularLocation>
</comment>
<feature type="transmembrane region" description="Helical" evidence="8">
    <location>
        <begin position="462"/>
        <end position="489"/>
    </location>
</feature>
<evidence type="ECO:0000256" key="2">
    <source>
        <dbReference type="ARBA" id="ARBA00006058"/>
    </source>
</evidence>
<evidence type="ECO:0000256" key="1">
    <source>
        <dbReference type="ARBA" id="ARBA00004141"/>
    </source>
</evidence>
<accession>A0AAV2ZB84</accession>
<dbReference type="AlphaFoldDB" id="A0AAV2ZB84"/>
<evidence type="ECO:0000256" key="6">
    <source>
        <dbReference type="ARBA" id="ARBA00023180"/>
    </source>
</evidence>
<dbReference type="Proteomes" id="UP001146120">
    <property type="component" value="Unassembled WGS sequence"/>
</dbReference>
<protein>
    <submittedName>
        <fullName evidence="9">Uncharacterized protein</fullName>
    </submittedName>
</protein>
<dbReference type="PANTHER" id="PTHR22730:SF1">
    <property type="entry name" value="PROMININ-LIKE PROTEIN"/>
    <property type="match status" value="1"/>
</dbReference>
<sequence length="863" mass="94181">MCSSKADDIWQAKCPVLTAKNKDYLPMKHASDADINVDETVIEQSYDKARALALKHSGNIGNIAMSGMRKKSRTWYQQSLGRLFTYFCINTGKDDKLSRCVADTSPYAAKLASDDCYTITDADGCMAQGKCERRGNCKWDDPVDGASFRRALFSSDDVSAAKKWVERDYPTSFAPLIAPGIVFSVLTAITCVGFFVLRCVFNQCGGRNPNEKGYTRCDILIPTLIFAGCSFAVFVCSVVTVAQNTNITEGVGTILSSLNTTLENIDIFALNLQKPLQDAQTSLRSASLLVGTLVNEMDWIQKDGQTLREMITRYGEIYTHAGPFPFKDCNKNKSTCVSCPDAVCGKPIRDFVADGEDTLNTTSGPIARAVGAMQEAFVQHTGAISRGILSASNQINEVARVTLASKETVNTIKQTFDNYSFSRAGLVMFVFLIGMFSSLLGLFGILKGLCIKKSAWVQLLHASWLMATLVCIIGFVLASSLLAVAAVWYDSCNYLNIIRSDTSPYFPTMMSNVMNACLNDSSLLTPLGLDQHVAFSCAIQESYVAVGKTDFSAQTKHIDSFGELVANHEIKNFGFNSTASRTYVANANAAFLAVTSKSGFTQENILEPWTLYKDAHETAESAAALCPELGNSTNATDMLPVCYVGRKCDAGTGPQTSKDKCKLTFTNAYYYVLAFNKISNMLDEMREDLLGDTGKGFSEAWQYDVSLREFAVSYYNRLVDVHTSVLEVLMDGEVGRMLDSIDKVRCSSNCGWINISYNAVYSSLCQDVLGTTMAIALSVLFLTLFLIPMIVSGITLQKRLRGEKKGSYQELELRLHELETKSKEEARAKAEAAKGSSRGIDLSFFKKGGGNAGAGAGANVMPS</sequence>
<name>A0AAV2ZB84_9STRA</name>
<evidence type="ECO:0000256" key="5">
    <source>
        <dbReference type="ARBA" id="ARBA00023136"/>
    </source>
</evidence>
<keyword evidence="3 8" id="KW-0812">Transmembrane</keyword>
<feature type="coiled-coil region" evidence="7">
    <location>
        <begin position="801"/>
        <end position="828"/>
    </location>
</feature>
<dbReference type="PANTHER" id="PTHR22730">
    <property type="entry name" value="PROMININ PROM PROTEIN"/>
    <property type="match status" value="1"/>
</dbReference>
<dbReference type="InterPro" id="IPR008795">
    <property type="entry name" value="Prominin"/>
</dbReference>
<feature type="transmembrane region" description="Helical" evidence="8">
    <location>
        <begin position="426"/>
        <end position="450"/>
    </location>
</feature>